<evidence type="ECO:0000259" key="2">
    <source>
        <dbReference type="PROSITE" id="PS51913"/>
    </source>
</evidence>
<dbReference type="InterPro" id="IPR007759">
    <property type="entry name" value="Asxl_HARE-HTH"/>
</dbReference>
<dbReference type="GO" id="GO:0006352">
    <property type="term" value="P:DNA-templated transcription initiation"/>
    <property type="evidence" value="ECO:0007669"/>
    <property type="project" value="InterPro"/>
</dbReference>
<dbReference type="PROSITE" id="PS51913">
    <property type="entry name" value="HTH_HARE"/>
    <property type="match status" value="1"/>
</dbReference>
<dbReference type="InterPro" id="IPR007630">
    <property type="entry name" value="RNA_pol_sigma70_r4"/>
</dbReference>
<dbReference type="SUPFAM" id="SSF88659">
    <property type="entry name" value="Sigma3 and sigma4 domains of RNA polymerase sigma factors"/>
    <property type="match status" value="1"/>
</dbReference>
<dbReference type="EMBL" id="LCQK01000003">
    <property type="protein sequence ID" value="KKW14885.1"/>
    <property type="molecule type" value="Genomic_DNA"/>
</dbReference>
<feature type="domain" description="HTH HARE-type" evidence="2">
    <location>
        <begin position="211"/>
        <end position="275"/>
    </location>
</feature>
<dbReference type="Pfam" id="PF05066">
    <property type="entry name" value="HARE-HTH"/>
    <property type="match status" value="1"/>
</dbReference>
<evidence type="ECO:0000313" key="3">
    <source>
        <dbReference type="EMBL" id="KKW14885.1"/>
    </source>
</evidence>
<dbReference type="Pfam" id="PF04545">
    <property type="entry name" value="Sigma70_r4"/>
    <property type="match status" value="1"/>
</dbReference>
<sequence length="339" mass="38593">MVDLDKFIAKVTADFSPKHRRVIEGRFGLKSGNRATLQKIGDELHITRERVRQIESQAVGKLKTRVAAEADSIIAASRTYLAGAGGIMRDDKFIRDLTHVLETADKNTKYPEAKIRFVLLVAGVPNFQAADDFMHGFWYTDEKARDGFLGFVKRVKKTLETSRRDEVLEKKVYLAECKDCATAHFLNVPRIFGVNVFGDFGLREWPEIEPKTVRDKAYLVLKKEGKPLHFSDIAKFITRAGLSKRTAHVQTVHNELIKDNRFVLVGRGIYALTEHGFEPGTVREVIGKLLKKKGPLSSTEVVRLVNQQRILKENTILLGLQNKRHFKRLTDGRYHIREA</sequence>
<dbReference type="Gene3D" id="1.10.10.10">
    <property type="entry name" value="Winged helix-like DNA-binding domain superfamily/Winged helix DNA-binding domain"/>
    <property type="match status" value="1"/>
</dbReference>
<accession>A0A0G1W8C4</accession>
<dbReference type="PRINTS" id="PR00046">
    <property type="entry name" value="SIGMA70FCT"/>
</dbReference>
<comment type="caution">
    <text evidence="3">The sequence shown here is derived from an EMBL/GenBank/DDBJ whole genome shotgun (WGS) entry which is preliminary data.</text>
</comment>
<reference evidence="3 4" key="1">
    <citation type="journal article" date="2015" name="Nature">
        <title>rRNA introns, odd ribosomes, and small enigmatic genomes across a large radiation of phyla.</title>
        <authorList>
            <person name="Brown C.T."/>
            <person name="Hug L.A."/>
            <person name="Thomas B.C."/>
            <person name="Sharon I."/>
            <person name="Castelle C.J."/>
            <person name="Singh A."/>
            <person name="Wilkins M.J."/>
            <person name="Williams K.H."/>
            <person name="Banfield J.F."/>
        </authorList>
    </citation>
    <scope>NUCLEOTIDE SEQUENCE [LARGE SCALE GENOMIC DNA]</scope>
</reference>
<dbReference type="STRING" id="1618665.UY55_C0003G0102"/>
<proteinExistence type="predicted"/>
<dbReference type="InterPro" id="IPR050239">
    <property type="entry name" value="Sigma-70_RNA_pol_init_factors"/>
</dbReference>
<organism evidence="3 4">
    <name type="scientific">Candidatus Jorgensenbacteria bacterium GW2011_GWB1_50_10</name>
    <dbReference type="NCBI Taxonomy" id="1618665"/>
    <lineage>
        <taxon>Bacteria</taxon>
        <taxon>Candidatus Joergenseniibacteriota</taxon>
    </lineage>
</organism>
<evidence type="ECO:0000256" key="1">
    <source>
        <dbReference type="ARBA" id="ARBA00023163"/>
    </source>
</evidence>
<name>A0A0G1W8C4_9BACT</name>
<dbReference type="InterPro" id="IPR013324">
    <property type="entry name" value="RNA_pol_sigma_r3/r4-like"/>
</dbReference>
<dbReference type="InterPro" id="IPR036388">
    <property type="entry name" value="WH-like_DNA-bd_sf"/>
</dbReference>
<dbReference type="Proteomes" id="UP000034224">
    <property type="component" value="Unassembled WGS sequence"/>
</dbReference>
<dbReference type="GO" id="GO:0003700">
    <property type="term" value="F:DNA-binding transcription factor activity"/>
    <property type="evidence" value="ECO:0007669"/>
    <property type="project" value="InterPro"/>
</dbReference>
<dbReference type="InterPro" id="IPR000943">
    <property type="entry name" value="RNA_pol_sigma70"/>
</dbReference>
<dbReference type="PANTHER" id="PTHR30603">
    <property type="entry name" value="RNA POLYMERASE SIGMA FACTOR RPO"/>
    <property type="match status" value="1"/>
</dbReference>
<keyword evidence="1" id="KW-0804">Transcription</keyword>
<dbReference type="CDD" id="cd06171">
    <property type="entry name" value="Sigma70_r4"/>
    <property type="match status" value="1"/>
</dbReference>
<protein>
    <submittedName>
        <fullName evidence="3">RNA polymerase sigma factor</fullName>
    </submittedName>
</protein>
<evidence type="ECO:0000313" key="4">
    <source>
        <dbReference type="Proteomes" id="UP000034224"/>
    </source>
</evidence>
<gene>
    <name evidence="3" type="ORF">UY55_C0003G0102</name>
</gene>
<dbReference type="AlphaFoldDB" id="A0A0G1W8C4"/>
<dbReference type="Gene3D" id="1.10.10.1250">
    <property type="entry name" value="RNA polymerase, subunit delta, N-terminal domain"/>
    <property type="match status" value="1"/>
</dbReference>
<dbReference type="InterPro" id="IPR038087">
    <property type="entry name" value="RNAP_delta_N_dom_sf"/>
</dbReference>
<dbReference type="PANTHER" id="PTHR30603:SF47">
    <property type="entry name" value="RNA POLYMERASE SIGMA FACTOR SIGD, CHLOROPLASTIC"/>
    <property type="match status" value="1"/>
</dbReference>